<dbReference type="Pfam" id="PF07687">
    <property type="entry name" value="M20_dimer"/>
    <property type="match status" value="1"/>
</dbReference>
<evidence type="ECO:0000256" key="1">
    <source>
        <dbReference type="ARBA" id="ARBA00006247"/>
    </source>
</evidence>
<evidence type="ECO:0000256" key="7">
    <source>
        <dbReference type="PIRSR" id="PIRSR037242-2"/>
    </source>
</evidence>
<keyword evidence="5" id="KW-0482">Metalloprotease</keyword>
<dbReference type="Gene3D" id="3.30.70.360">
    <property type="match status" value="1"/>
</dbReference>
<feature type="site" description="Important for catalytic activity" evidence="9">
    <location>
        <position position="225"/>
    </location>
</feature>
<evidence type="ECO:0000256" key="3">
    <source>
        <dbReference type="ARBA" id="ARBA00022723"/>
    </source>
</evidence>
<name>A0A811KD93_9BILA</name>
<organism evidence="11 12">
    <name type="scientific">Bursaphelenchus okinawaensis</name>
    <dbReference type="NCBI Taxonomy" id="465554"/>
    <lineage>
        <taxon>Eukaryota</taxon>
        <taxon>Metazoa</taxon>
        <taxon>Ecdysozoa</taxon>
        <taxon>Nematoda</taxon>
        <taxon>Chromadorea</taxon>
        <taxon>Rhabditida</taxon>
        <taxon>Tylenchina</taxon>
        <taxon>Tylenchomorpha</taxon>
        <taxon>Aphelenchoidea</taxon>
        <taxon>Aphelenchoididae</taxon>
        <taxon>Bursaphelenchus</taxon>
    </lineage>
</organism>
<comment type="similarity">
    <text evidence="1">Belongs to the peptidase M20A family.</text>
</comment>
<keyword evidence="3 8" id="KW-0479">Metal-binding</keyword>
<feature type="binding site" evidence="7">
    <location>
        <position position="225"/>
    </location>
    <ligand>
        <name>substrate</name>
        <note>ligand shared between homodimeric partners</note>
    </ligand>
</feature>
<dbReference type="InterPro" id="IPR051458">
    <property type="entry name" value="Cyt/Met_Dipeptidase"/>
</dbReference>
<evidence type="ECO:0000313" key="11">
    <source>
        <dbReference type="EMBL" id="CAD5213713.1"/>
    </source>
</evidence>
<dbReference type="Proteomes" id="UP000614601">
    <property type="component" value="Unassembled WGS sequence"/>
</dbReference>
<dbReference type="InterPro" id="IPR002933">
    <property type="entry name" value="Peptidase_M20"/>
</dbReference>
<dbReference type="GO" id="GO:0006508">
    <property type="term" value="P:proteolysis"/>
    <property type="evidence" value="ECO:0007669"/>
    <property type="project" value="UniProtKB-KW"/>
</dbReference>
<feature type="binding site" evidence="7">
    <location>
        <position position="327"/>
    </location>
    <ligand>
        <name>substrate</name>
        <note>ligand shared between homodimeric partners</note>
    </ligand>
</feature>
<dbReference type="PANTHER" id="PTHR43270">
    <property type="entry name" value="BETA-ALA-HIS DIPEPTIDASE"/>
    <property type="match status" value="1"/>
</dbReference>
<feature type="binding site" evidence="8">
    <location>
        <position position="96"/>
    </location>
    <ligand>
        <name>Mn(2+)</name>
        <dbReference type="ChEBI" id="CHEBI:29035"/>
        <label>2</label>
    </ligand>
</feature>
<feature type="binding site" evidence="8">
    <location>
        <position position="129"/>
    </location>
    <ligand>
        <name>Mn(2+)</name>
        <dbReference type="ChEBI" id="CHEBI:29035"/>
        <label>1</label>
    </ligand>
</feature>
<proteinExistence type="inferred from homology"/>
<dbReference type="Pfam" id="PF01546">
    <property type="entry name" value="Peptidase_M20"/>
    <property type="match status" value="1"/>
</dbReference>
<evidence type="ECO:0000256" key="9">
    <source>
        <dbReference type="PIRSR" id="PIRSR037242-4"/>
    </source>
</evidence>
<dbReference type="SUPFAM" id="SSF53187">
    <property type="entry name" value="Zn-dependent exopeptidases"/>
    <property type="match status" value="1"/>
</dbReference>
<dbReference type="EMBL" id="CAJFCW020000003">
    <property type="protein sequence ID" value="CAG9101422.1"/>
    <property type="molecule type" value="Genomic_DNA"/>
</dbReference>
<evidence type="ECO:0000313" key="12">
    <source>
        <dbReference type="Proteomes" id="UP000614601"/>
    </source>
</evidence>
<feature type="binding site" evidence="8">
    <location>
        <position position="129"/>
    </location>
    <ligand>
        <name>Mn(2+)</name>
        <dbReference type="ChEBI" id="CHEBI:29035"/>
        <label>2</label>
    </ligand>
</feature>
<feature type="binding site" evidence="8">
    <location>
        <position position="442"/>
    </location>
    <ligand>
        <name>Mn(2+)</name>
        <dbReference type="ChEBI" id="CHEBI:29035"/>
        <label>1</label>
    </ligand>
</feature>
<evidence type="ECO:0000256" key="8">
    <source>
        <dbReference type="PIRSR" id="PIRSR037242-3"/>
    </source>
</evidence>
<feature type="binding site" description="in other chain" evidence="7">
    <location>
        <position position="414"/>
    </location>
    <ligand>
        <name>substrate</name>
        <note>ligand shared between homodimeric partners</note>
    </ligand>
</feature>
<comment type="caution">
    <text evidence="11">The sequence shown here is derived from an EMBL/GenBank/DDBJ whole genome shotgun (WGS) entry which is preliminary data.</text>
</comment>
<keyword evidence="2" id="KW-0645">Protease</keyword>
<evidence type="ECO:0000259" key="10">
    <source>
        <dbReference type="Pfam" id="PF07687"/>
    </source>
</evidence>
<dbReference type="AlphaFoldDB" id="A0A811KD93"/>
<reference evidence="11" key="1">
    <citation type="submission" date="2020-09" db="EMBL/GenBank/DDBJ databases">
        <authorList>
            <person name="Kikuchi T."/>
        </authorList>
    </citation>
    <scope>NUCLEOTIDE SEQUENCE</scope>
    <source>
        <strain evidence="11">SH1</strain>
    </source>
</reference>
<gene>
    <name evidence="11" type="ORF">BOKJ2_LOCUS5230</name>
</gene>
<dbReference type="GO" id="GO:0046872">
    <property type="term" value="F:metal ion binding"/>
    <property type="evidence" value="ECO:0007669"/>
    <property type="project" value="UniProtKB-KW"/>
</dbReference>
<feature type="binding site" evidence="8">
    <location>
        <position position="164"/>
    </location>
    <ligand>
        <name>Mn(2+)</name>
        <dbReference type="ChEBI" id="CHEBI:29035"/>
        <label>1</label>
    </ligand>
</feature>
<feature type="binding site" description="in other chain" evidence="7">
    <location>
        <position position="340"/>
    </location>
    <ligand>
        <name>substrate</name>
        <note>ligand shared between homodimeric partners</note>
    </ligand>
</feature>
<dbReference type="Proteomes" id="UP000783686">
    <property type="component" value="Unassembled WGS sequence"/>
</dbReference>
<dbReference type="EMBL" id="CAJFDH010000003">
    <property type="protein sequence ID" value="CAD5213713.1"/>
    <property type="molecule type" value="Genomic_DNA"/>
</dbReference>
<feature type="active site" evidence="6">
    <location>
        <position position="98"/>
    </location>
</feature>
<keyword evidence="12" id="KW-1185">Reference proteome</keyword>
<feature type="domain" description="Peptidase M20 dimerisation" evidence="10">
    <location>
        <begin position="206"/>
        <end position="362"/>
    </location>
</feature>
<evidence type="ECO:0000256" key="2">
    <source>
        <dbReference type="ARBA" id="ARBA00022670"/>
    </source>
</evidence>
<feature type="binding site" description="in other chain" evidence="7">
    <location>
        <position position="192"/>
    </location>
    <ligand>
        <name>substrate</name>
        <note>ligand shared between homodimeric partners</note>
    </ligand>
</feature>
<comment type="cofactor">
    <cofactor evidence="8">
        <name>Mn(2+)</name>
        <dbReference type="ChEBI" id="CHEBI:29035"/>
    </cofactor>
    <text evidence="8">Binds 2 manganese ions per subunit.</text>
</comment>
<dbReference type="InterPro" id="IPR011650">
    <property type="entry name" value="Peptidase_M20_dimer"/>
</dbReference>
<feature type="binding site" description="in other chain" evidence="7">
    <location>
        <position position="442"/>
    </location>
    <ligand>
        <name>substrate</name>
        <note>ligand shared between homodimeric partners</note>
    </ligand>
</feature>
<dbReference type="CDD" id="cd05676">
    <property type="entry name" value="M20_dipept_like_CNDP"/>
    <property type="match status" value="1"/>
</dbReference>
<sequence>MEQLFKKIDSHQDAFIALLKEAVAIKSVSADAAYRDEVFRMTSWTAEKLKEIGTKVELIENGQQTLPDGNQIKLPPVLFGQLGNDRSKKTLCVYGHLDVQPASKSDGWNTEPFELTVKDGKMHGRGSTDDKGPVLAWVNAIKTMQELKIEIPVNIKFVFEGMEESGSEGLVEILTKHKDGFLGDVDATCISDNYWLGRNKPCLTYGLRGVCYYFVEVSNPKQDLHSGIYGGALHEPMNSLVKLLGTLTKTDGTINIDGLYDLVAPLKPGEDELYQKIDFDTEDFRKNIDANSLTTSDKAELLKKTWRMPSLSIHGIQGAFHEPGSKTVIPCKVTGKFSIRIVPNMTPEKVHQLVQQHIEKEWQKLQSDCNIKIQPAQGNLPWVADFNNSLYKAGARAQEKVFGVSPDYTREGCSIPITLTFQELTGKNVMLLPIGACDDMAHSQNEKMNISNYMNGIKTLAAFLMELNEAL</sequence>
<dbReference type="OrthoDB" id="7832001at2759"/>
<dbReference type="PANTHER" id="PTHR43270:SF4">
    <property type="entry name" value="CARNOSINE DIPEPTIDASE 2, ISOFORM A"/>
    <property type="match status" value="1"/>
</dbReference>
<dbReference type="InterPro" id="IPR017153">
    <property type="entry name" value="CNDP/DUG1"/>
</dbReference>
<keyword evidence="4" id="KW-0378">Hydrolase</keyword>
<feature type="active site" description="Proton acceptor" evidence="6">
    <location>
        <position position="163"/>
    </location>
</feature>
<protein>
    <recommendedName>
        <fullName evidence="10">Peptidase M20 dimerisation domain-containing protein</fullName>
    </recommendedName>
</protein>
<feature type="binding site" evidence="8">
    <location>
        <position position="192"/>
    </location>
    <ligand>
        <name>Mn(2+)</name>
        <dbReference type="ChEBI" id="CHEBI:29035"/>
        <label>2</label>
    </ligand>
</feature>
<evidence type="ECO:0000256" key="4">
    <source>
        <dbReference type="ARBA" id="ARBA00022801"/>
    </source>
</evidence>
<dbReference type="PIRSF" id="PIRSF037242">
    <property type="entry name" value="CNDP_dipeptidase"/>
    <property type="match status" value="1"/>
</dbReference>
<accession>A0A811KD93</accession>
<evidence type="ECO:0000256" key="5">
    <source>
        <dbReference type="ARBA" id="ARBA00023049"/>
    </source>
</evidence>
<keyword evidence="8" id="KW-0464">Manganese</keyword>
<dbReference type="Gene3D" id="3.40.630.10">
    <property type="entry name" value="Zn peptidases"/>
    <property type="match status" value="1"/>
</dbReference>
<evidence type="ECO:0000256" key="6">
    <source>
        <dbReference type="PIRSR" id="PIRSR037242-1"/>
    </source>
</evidence>
<dbReference type="PROSITE" id="PS00759">
    <property type="entry name" value="ARGE_DAPE_CPG2_2"/>
    <property type="match status" value="1"/>
</dbReference>
<dbReference type="GO" id="GO:0070573">
    <property type="term" value="F:metallodipeptidase activity"/>
    <property type="evidence" value="ECO:0007669"/>
    <property type="project" value="InterPro"/>
</dbReference>
<dbReference type="InterPro" id="IPR001261">
    <property type="entry name" value="ArgE/DapE_CS"/>
</dbReference>